<comment type="caution">
    <text evidence="2">The sequence shown here is derived from an EMBL/GenBank/DDBJ whole genome shotgun (WGS) entry which is preliminary data.</text>
</comment>
<evidence type="ECO:0000313" key="3">
    <source>
        <dbReference type="Proteomes" id="UP000265520"/>
    </source>
</evidence>
<organism evidence="2 3">
    <name type="scientific">Trifolium medium</name>
    <dbReference type="NCBI Taxonomy" id="97028"/>
    <lineage>
        <taxon>Eukaryota</taxon>
        <taxon>Viridiplantae</taxon>
        <taxon>Streptophyta</taxon>
        <taxon>Embryophyta</taxon>
        <taxon>Tracheophyta</taxon>
        <taxon>Spermatophyta</taxon>
        <taxon>Magnoliopsida</taxon>
        <taxon>eudicotyledons</taxon>
        <taxon>Gunneridae</taxon>
        <taxon>Pentapetalae</taxon>
        <taxon>rosids</taxon>
        <taxon>fabids</taxon>
        <taxon>Fabales</taxon>
        <taxon>Fabaceae</taxon>
        <taxon>Papilionoideae</taxon>
        <taxon>50 kb inversion clade</taxon>
        <taxon>NPAAA clade</taxon>
        <taxon>Hologalegina</taxon>
        <taxon>IRL clade</taxon>
        <taxon>Trifolieae</taxon>
        <taxon>Trifolium</taxon>
    </lineage>
</organism>
<feature type="non-terminal residue" evidence="2">
    <location>
        <position position="70"/>
    </location>
</feature>
<dbReference type="AlphaFoldDB" id="A0A392T0W6"/>
<accession>A0A392T0W6</accession>
<reference evidence="2 3" key="1">
    <citation type="journal article" date="2018" name="Front. Plant Sci.">
        <title>Red Clover (Trifolium pratense) and Zigzag Clover (T. medium) - A Picture of Genomic Similarities and Differences.</title>
        <authorList>
            <person name="Dluhosova J."/>
            <person name="Istvanek J."/>
            <person name="Nedelnik J."/>
            <person name="Repkova J."/>
        </authorList>
    </citation>
    <scope>NUCLEOTIDE SEQUENCE [LARGE SCALE GENOMIC DNA]</scope>
    <source>
        <strain evidence="3">cv. 10/8</strain>
        <tissue evidence="2">Leaf</tissue>
    </source>
</reference>
<evidence type="ECO:0000313" key="2">
    <source>
        <dbReference type="EMBL" id="MCI53800.1"/>
    </source>
</evidence>
<protein>
    <submittedName>
        <fullName evidence="2">Uncharacterized protein</fullName>
    </submittedName>
</protein>
<name>A0A392T0W6_9FABA</name>
<proteinExistence type="predicted"/>
<feature type="non-terminal residue" evidence="2">
    <location>
        <position position="1"/>
    </location>
</feature>
<keyword evidence="3" id="KW-1185">Reference proteome</keyword>
<feature type="region of interest" description="Disordered" evidence="1">
    <location>
        <begin position="42"/>
        <end position="70"/>
    </location>
</feature>
<dbReference type="EMBL" id="LXQA010469042">
    <property type="protein sequence ID" value="MCI53800.1"/>
    <property type="molecule type" value="Genomic_DNA"/>
</dbReference>
<evidence type="ECO:0000256" key="1">
    <source>
        <dbReference type="SAM" id="MobiDB-lite"/>
    </source>
</evidence>
<sequence length="70" mass="7874">CTKDFAEWWEKYYSSHVMGTPILLSRLESGFTQPVIEEIRSKVTRGKAASSSQAHDETLAVEEDKQPEGS</sequence>
<dbReference type="Proteomes" id="UP000265520">
    <property type="component" value="Unassembled WGS sequence"/>
</dbReference>
<feature type="compositionally biased region" description="Basic and acidic residues" evidence="1">
    <location>
        <begin position="54"/>
        <end position="70"/>
    </location>
</feature>